<protein>
    <submittedName>
        <fullName evidence="1">Uncharacterized protein</fullName>
    </submittedName>
</protein>
<name>A0ABU4TQW0_9PSEU</name>
<dbReference type="EMBL" id="JAXAVV010000006">
    <property type="protein sequence ID" value="MDX8050673.1"/>
    <property type="molecule type" value="Genomic_DNA"/>
</dbReference>
<dbReference type="RefSeq" id="WP_319984645.1">
    <property type="nucleotide sequence ID" value="NZ_JAXAVV010000006.1"/>
</dbReference>
<gene>
    <name evidence="1" type="ORF">SK571_14880</name>
</gene>
<dbReference type="Proteomes" id="UP001271792">
    <property type="component" value="Unassembled WGS sequence"/>
</dbReference>
<accession>A0ABU4TQW0</accession>
<proteinExistence type="predicted"/>
<reference evidence="1 2" key="1">
    <citation type="submission" date="2023-11" db="EMBL/GenBank/DDBJ databases">
        <title>Lentzea sokolovensis, sp. nov., Lentzea kristufkii, sp. nov., and Lentzea miocenensis, sp. nov., rare actinobacteria from Sokolov Coal Basin, Miocene lacustrine sediment, Czech Republic.</title>
        <authorList>
            <person name="Lara A."/>
            <person name="Kotroba L."/>
            <person name="Nouioui I."/>
            <person name="Neumann-Schaal M."/>
            <person name="Mast Y."/>
            <person name="Chronakova A."/>
        </authorList>
    </citation>
    <scope>NUCLEOTIDE SEQUENCE [LARGE SCALE GENOMIC DNA]</scope>
    <source>
        <strain evidence="1 2">BCCO 10_0798</strain>
    </source>
</reference>
<comment type="caution">
    <text evidence="1">The sequence shown here is derived from an EMBL/GenBank/DDBJ whole genome shotgun (WGS) entry which is preliminary data.</text>
</comment>
<sequence length="129" mass="13927">MMWFRERREVKARRLRLSEVADSIGARFGVVLKEENTGGAGIGSSPVSLVIVTLRPGFENEIAQAQIDAAVSAGYTRPPKPPCGKDRGCTFRGQPDLPKLTIVTYPPGERISFFGPVPEGQTGVIISLS</sequence>
<evidence type="ECO:0000313" key="2">
    <source>
        <dbReference type="Proteomes" id="UP001271792"/>
    </source>
</evidence>
<evidence type="ECO:0000313" key="1">
    <source>
        <dbReference type="EMBL" id="MDX8050673.1"/>
    </source>
</evidence>
<keyword evidence="2" id="KW-1185">Reference proteome</keyword>
<organism evidence="1 2">
    <name type="scientific">Lentzea kristufekii</name>
    <dbReference type="NCBI Taxonomy" id="3095430"/>
    <lineage>
        <taxon>Bacteria</taxon>
        <taxon>Bacillati</taxon>
        <taxon>Actinomycetota</taxon>
        <taxon>Actinomycetes</taxon>
        <taxon>Pseudonocardiales</taxon>
        <taxon>Pseudonocardiaceae</taxon>
        <taxon>Lentzea</taxon>
    </lineage>
</organism>